<keyword evidence="5" id="KW-0963">Cytoplasm</keyword>
<evidence type="ECO:0000256" key="2">
    <source>
        <dbReference type="ARBA" id="ARBA00004496"/>
    </source>
</evidence>
<evidence type="ECO:0000259" key="10">
    <source>
        <dbReference type="Pfam" id="PF18097"/>
    </source>
</evidence>
<dbReference type="EMBL" id="LFWA01000017">
    <property type="protein sequence ID" value="KTW26564.1"/>
    <property type="molecule type" value="Genomic_DNA"/>
</dbReference>
<comment type="similarity">
    <text evidence="3">Belongs to the VTA1 family.</text>
</comment>
<keyword evidence="7" id="KW-0653">Protein transport</keyword>
<sequence>MAVVLPTELKRIEPFIKRAEEMENVDKLVFYYCSFWAAKLGLEMELKTKESEAYLECVVEKLERIKEDPVYQSKIQDEAAGKAYMKKFSEEVFRNADEDIRMKRISPQTSKGFLAAVNFFEVMRIWGELSQDVLYKIKYAKKCAIDIIKVYRSGKDPNDVLFDAKDDSELVLLPEKELLNASEKTVDRNSLSKDLLSNSDDREIKLSTEDSLSLKNIETFDLCTKKVEENKEASSEMSCISTSNIQIIENRIEKIEKAQKHARWAISALNFEDLKTATHELKLALALLESI</sequence>
<dbReference type="Proteomes" id="UP000053447">
    <property type="component" value="Unassembled WGS sequence"/>
</dbReference>
<comment type="caution">
    <text evidence="11">The sequence shown here is derived from an EMBL/GenBank/DDBJ whole genome shotgun (WGS) entry which is preliminary data.</text>
</comment>
<dbReference type="Gene3D" id="1.20.5.420">
    <property type="entry name" value="Immunoglobulin FC, subunit C"/>
    <property type="match status" value="1"/>
</dbReference>
<proteinExistence type="inferred from homology"/>
<comment type="subcellular location">
    <subcellularLocation>
        <location evidence="2">Cytoplasm</location>
    </subcellularLocation>
    <subcellularLocation>
        <location evidence="1">Endosome membrane</location>
        <topology evidence="1">Peripheral membrane protein</topology>
    </subcellularLocation>
</comment>
<keyword evidence="4" id="KW-0813">Transport</keyword>
<dbReference type="STRING" id="1408657.A0A0W4ZDV3"/>
<evidence type="ECO:0000259" key="9">
    <source>
        <dbReference type="Pfam" id="PF04652"/>
    </source>
</evidence>
<dbReference type="InterPro" id="IPR044538">
    <property type="entry name" value="Vta1-like"/>
</dbReference>
<evidence type="ECO:0000256" key="8">
    <source>
        <dbReference type="ARBA" id="ARBA00023136"/>
    </source>
</evidence>
<name>A0A0W4ZDV3_PNEJ7</name>
<dbReference type="GO" id="GO:0032511">
    <property type="term" value="P:late endosome to vacuole transport via multivesicular body sorting pathway"/>
    <property type="evidence" value="ECO:0007669"/>
    <property type="project" value="InterPro"/>
</dbReference>
<keyword evidence="6" id="KW-0967">Endosome</keyword>
<dbReference type="RefSeq" id="XP_018228093.1">
    <property type="nucleotide sequence ID" value="XM_018375744.1"/>
</dbReference>
<evidence type="ECO:0000256" key="1">
    <source>
        <dbReference type="ARBA" id="ARBA00004481"/>
    </source>
</evidence>
<dbReference type="Gene3D" id="1.25.40.270">
    <property type="entry name" value="Vacuolar protein sorting-associated protein vta1"/>
    <property type="match status" value="1"/>
</dbReference>
<dbReference type="OrthoDB" id="391137at2759"/>
<dbReference type="GO" id="GO:0015031">
    <property type="term" value="P:protein transport"/>
    <property type="evidence" value="ECO:0007669"/>
    <property type="project" value="UniProtKB-KW"/>
</dbReference>
<organism evidence="11 12">
    <name type="scientific">Pneumocystis jirovecii (strain RU7)</name>
    <name type="common">Human pneumocystis pneumonia agent</name>
    <dbReference type="NCBI Taxonomy" id="1408657"/>
    <lineage>
        <taxon>Eukaryota</taxon>
        <taxon>Fungi</taxon>
        <taxon>Dikarya</taxon>
        <taxon>Ascomycota</taxon>
        <taxon>Taphrinomycotina</taxon>
        <taxon>Pneumocystomycetes</taxon>
        <taxon>Pneumocystaceae</taxon>
        <taxon>Pneumocystis</taxon>
    </lineage>
</organism>
<dbReference type="GO" id="GO:0010008">
    <property type="term" value="C:endosome membrane"/>
    <property type="evidence" value="ECO:0007669"/>
    <property type="project" value="UniProtKB-SubCell"/>
</dbReference>
<accession>A0A0W4ZDV3</accession>
<dbReference type="Pfam" id="PF04652">
    <property type="entry name" value="Vta1"/>
    <property type="match status" value="1"/>
</dbReference>
<dbReference type="InterPro" id="IPR039431">
    <property type="entry name" value="Vta1/CALS_N"/>
</dbReference>
<evidence type="ECO:0000313" key="11">
    <source>
        <dbReference type="EMBL" id="KTW26564.1"/>
    </source>
</evidence>
<dbReference type="AlphaFoldDB" id="A0A0W4ZDV3"/>
<evidence type="ECO:0000256" key="6">
    <source>
        <dbReference type="ARBA" id="ARBA00022753"/>
    </source>
</evidence>
<dbReference type="GeneID" id="28941999"/>
<dbReference type="PANTHER" id="PTHR46009:SF1">
    <property type="entry name" value="VACUOLAR PROTEIN SORTING-ASSOCIATED PROTEIN VTA1 HOMOLOG"/>
    <property type="match status" value="1"/>
</dbReference>
<feature type="domain" description="Vta1 C-terminal" evidence="10">
    <location>
        <begin position="254"/>
        <end position="289"/>
    </location>
</feature>
<evidence type="ECO:0000256" key="7">
    <source>
        <dbReference type="ARBA" id="ARBA00022927"/>
    </source>
</evidence>
<dbReference type="eggNOG" id="KOG0917">
    <property type="taxonomic scope" value="Eukaryota"/>
</dbReference>
<evidence type="ECO:0000256" key="4">
    <source>
        <dbReference type="ARBA" id="ARBA00022448"/>
    </source>
</evidence>
<evidence type="ECO:0008006" key="13">
    <source>
        <dbReference type="Google" id="ProtNLM"/>
    </source>
</evidence>
<evidence type="ECO:0000256" key="3">
    <source>
        <dbReference type="ARBA" id="ARBA00007895"/>
    </source>
</evidence>
<evidence type="ECO:0000256" key="5">
    <source>
        <dbReference type="ARBA" id="ARBA00022490"/>
    </source>
</evidence>
<evidence type="ECO:0000313" key="12">
    <source>
        <dbReference type="Proteomes" id="UP000053447"/>
    </source>
</evidence>
<protein>
    <recommendedName>
        <fullName evidence="13">Vta1/callose synthase N-terminal domain-containing protein</fullName>
    </recommendedName>
</protein>
<dbReference type="GO" id="GO:0005771">
    <property type="term" value="C:multivesicular body"/>
    <property type="evidence" value="ECO:0007669"/>
    <property type="project" value="TreeGrafter"/>
</dbReference>
<dbReference type="InterPro" id="IPR041212">
    <property type="entry name" value="Vta1_C"/>
</dbReference>
<dbReference type="PANTHER" id="PTHR46009">
    <property type="entry name" value="VACUOLAR PROTEIN SORTING-ASSOCIATED PROTEIN VTA1 HOMOLOG"/>
    <property type="match status" value="1"/>
</dbReference>
<dbReference type="Pfam" id="PF18097">
    <property type="entry name" value="Vta1_C"/>
    <property type="match status" value="1"/>
</dbReference>
<reference evidence="12" key="1">
    <citation type="journal article" date="2016" name="Nat. Commun.">
        <title>Genome analysis of three Pneumocystis species reveals adaptation mechanisms to life exclusively in mammalian hosts.</title>
        <authorList>
            <person name="Ma L."/>
            <person name="Chen Z."/>
            <person name="Huang D.W."/>
            <person name="Kutty G."/>
            <person name="Ishihara M."/>
            <person name="Wang H."/>
            <person name="Abouelleil A."/>
            <person name="Bishop L."/>
            <person name="Davey E."/>
            <person name="Deng R."/>
            <person name="Deng X."/>
            <person name="Fan L."/>
            <person name="Fantoni G."/>
            <person name="Fitzgerald M."/>
            <person name="Gogineni E."/>
            <person name="Goldberg J.M."/>
            <person name="Handley G."/>
            <person name="Hu X."/>
            <person name="Huber C."/>
            <person name="Jiao X."/>
            <person name="Jones K."/>
            <person name="Levin J.Z."/>
            <person name="Liu Y."/>
            <person name="Macdonald P."/>
            <person name="Melnikov A."/>
            <person name="Raley C."/>
            <person name="Sassi M."/>
            <person name="Sherman B.T."/>
            <person name="Song X."/>
            <person name="Sykes S."/>
            <person name="Tran B."/>
            <person name="Walsh L."/>
            <person name="Xia Y."/>
            <person name="Yang J."/>
            <person name="Young S."/>
            <person name="Zeng Q."/>
            <person name="Zheng X."/>
            <person name="Stephens R."/>
            <person name="Nusbaum C."/>
            <person name="Birren B.W."/>
            <person name="Azadi P."/>
            <person name="Lempicki R.A."/>
            <person name="Cuomo C.A."/>
            <person name="Kovacs J.A."/>
        </authorList>
    </citation>
    <scope>NUCLEOTIDE SEQUENCE [LARGE SCALE GENOMIC DNA]</scope>
    <source>
        <strain evidence="12">RU7</strain>
    </source>
</reference>
<dbReference type="VEuPathDB" id="FungiDB:T551_03481"/>
<feature type="domain" description="Vta1/callose synthase N-terminal" evidence="9">
    <location>
        <begin position="12"/>
        <end position="151"/>
    </location>
</feature>
<dbReference type="InterPro" id="IPR023175">
    <property type="entry name" value="Vta1/CALS_N_sf"/>
</dbReference>
<keyword evidence="8" id="KW-0472">Membrane</keyword>
<gene>
    <name evidence="11" type="ORF">T551_03481</name>
</gene>
<keyword evidence="12" id="KW-1185">Reference proteome</keyword>